<evidence type="ECO:0000256" key="8">
    <source>
        <dbReference type="ARBA" id="ARBA00033408"/>
    </source>
</evidence>
<evidence type="ECO:0000256" key="5">
    <source>
        <dbReference type="ARBA" id="ARBA00022763"/>
    </source>
</evidence>
<dbReference type="Gene3D" id="3.40.50.300">
    <property type="entry name" value="P-loop containing nucleotide triphosphate hydrolases"/>
    <property type="match status" value="2"/>
</dbReference>
<name>A0A8J6P4I1_9BACT</name>
<reference evidence="12 13" key="1">
    <citation type="submission" date="2020-08" db="EMBL/GenBank/DDBJ databases">
        <title>Bridging the membrane lipid divide: bacteria of the FCB group superphylum have the potential to synthesize archaeal ether lipids.</title>
        <authorList>
            <person name="Villanueva L."/>
            <person name="Von Meijenfeldt F.A.B."/>
            <person name="Westbye A.B."/>
            <person name="Yadav S."/>
            <person name="Hopmans E.C."/>
            <person name="Dutilh B.E."/>
            <person name="Sinninghe Damste J.S."/>
        </authorList>
    </citation>
    <scope>NUCLEOTIDE SEQUENCE [LARGE SCALE GENOMIC DNA]</scope>
    <source>
        <strain evidence="12">NIOZ-UU17</strain>
    </source>
</reference>
<keyword evidence="5 9" id="KW-0227">DNA damage</keyword>
<dbReference type="GO" id="GO:0043590">
    <property type="term" value="C:bacterial nucleoid"/>
    <property type="evidence" value="ECO:0007669"/>
    <property type="project" value="TreeGrafter"/>
</dbReference>
<accession>A0A8J6P4I1</accession>
<keyword evidence="7 9" id="KW-0234">DNA repair</keyword>
<dbReference type="InterPro" id="IPR003395">
    <property type="entry name" value="RecF/RecN/SMC_N"/>
</dbReference>
<comment type="caution">
    <text evidence="12">The sequence shown here is derived from an EMBL/GenBank/DDBJ whole genome shotgun (WGS) entry which is preliminary data.</text>
</comment>
<keyword evidence="4" id="KW-0547">Nucleotide-binding</keyword>
<keyword evidence="10" id="KW-0175">Coiled coil</keyword>
<organism evidence="12 13">
    <name type="scientific">Candidatus Desulfatibia vada</name>
    <dbReference type="NCBI Taxonomy" id="2841696"/>
    <lineage>
        <taxon>Bacteria</taxon>
        <taxon>Pseudomonadati</taxon>
        <taxon>Thermodesulfobacteriota</taxon>
        <taxon>Desulfobacteria</taxon>
        <taxon>Desulfobacterales</taxon>
        <taxon>Desulfobacterales incertae sedis</taxon>
        <taxon>Candidatus Desulfatibia</taxon>
    </lineage>
</organism>
<evidence type="ECO:0000259" key="11">
    <source>
        <dbReference type="Pfam" id="PF02463"/>
    </source>
</evidence>
<dbReference type="InterPro" id="IPR027417">
    <property type="entry name" value="P-loop_NTPase"/>
</dbReference>
<keyword evidence="6" id="KW-0067">ATP-binding</keyword>
<proteinExistence type="inferred from homology"/>
<dbReference type="InterPro" id="IPR004604">
    <property type="entry name" value="DNA_recomb/repair_RecN"/>
</dbReference>
<evidence type="ECO:0000256" key="1">
    <source>
        <dbReference type="ARBA" id="ARBA00003618"/>
    </source>
</evidence>
<sequence>MSKISPPPKRHSNPLMLRELAIKNFAIIDDLKISFSDGLTILSGETGAGKSIIINAANLLLGSRATAGLIRTGSKTAELQALFQIKPQSRVAGIMQAHGFDTDDGLLINRIISRSDRHKIYINGRLGTIALLNTITENLASISGQHAHQGLLKEERQLLILDQLGGLMPLRHKVHKCYHQILPLIQNLRKLQSAGLRQADHLQLLEFQQKEITAASVSLGEDVAFEQERVLLKNAEELYLDVHNSLEELYTSEGAIIERLVEVKKNLDRACQIDPSLSSKAENLATTTFQMEDVAAELRIYLKNIQPDEKRLEEVEVRLDTLNRLKRKYGGSLEAVLAKLDAIEHELAAAENISLKIVETKEKLAQQHTNLVKLADNLSRERKDTAKTLARKVMQELTTLEMSQTKFEVSLQALPAGDNAEPHLTSGENALHETGSDRAIFLIAPNVGEPLKPLFSIVSGGELSRVVLALKAILAETEALETIVFDEVDAGIGGAVAAVVGKKLAALARHHQIICITHLPQIAKFGDHHFRIAKHVFRGRTTTSIKRLSAKDRIKEVARMLGGEKITQATLDHAHEMLNI</sequence>
<comment type="similarity">
    <text evidence="2 9">Belongs to the RecN family.</text>
</comment>
<evidence type="ECO:0000256" key="9">
    <source>
        <dbReference type="PIRNR" id="PIRNR003128"/>
    </source>
</evidence>
<dbReference type="Pfam" id="PF02463">
    <property type="entry name" value="SMC_N"/>
    <property type="match status" value="1"/>
</dbReference>
<feature type="coiled-coil region" evidence="10">
    <location>
        <begin position="333"/>
        <end position="381"/>
    </location>
</feature>
<evidence type="ECO:0000313" key="13">
    <source>
        <dbReference type="Proteomes" id="UP000605201"/>
    </source>
</evidence>
<evidence type="ECO:0000256" key="2">
    <source>
        <dbReference type="ARBA" id="ARBA00009441"/>
    </source>
</evidence>
<dbReference type="EMBL" id="JACNIG010000211">
    <property type="protein sequence ID" value="MBC8432195.1"/>
    <property type="molecule type" value="Genomic_DNA"/>
</dbReference>
<dbReference type="AlphaFoldDB" id="A0A8J6P4I1"/>
<comment type="function">
    <text evidence="1 9">May be involved in recombinational repair of damaged DNA.</text>
</comment>
<dbReference type="GO" id="GO:0009432">
    <property type="term" value="P:SOS response"/>
    <property type="evidence" value="ECO:0007669"/>
    <property type="project" value="TreeGrafter"/>
</dbReference>
<gene>
    <name evidence="12" type="primary">recN</name>
    <name evidence="12" type="ORF">H8D96_09770</name>
</gene>
<evidence type="ECO:0000256" key="7">
    <source>
        <dbReference type="ARBA" id="ARBA00023204"/>
    </source>
</evidence>
<evidence type="ECO:0000256" key="10">
    <source>
        <dbReference type="SAM" id="Coils"/>
    </source>
</evidence>
<dbReference type="PIRSF" id="PIRSF003128">
    <property type="entry name" value="RecN"/>
    <property type="match status" value="1"/>
</dbReference>
<evidence type="ECO:0000256" key="4">
    <source>
        <dbReference type="ARBA" id="ARBA00022741"/>
    </source>
</evidence>
<feature type="domain" description="RecF/RecN/SMC N-terminal" evidence="11">
    <location>
        <begin position="16"/>
        <end position="534"/>
    </location>
</feature>
<protein>
    <recommendedName>
        <fullName evidence="3 9">DNA repair protein RecN</fullName>
    </recommendedName>
    <alternativeName>
        <fullName evidence="8 9">Recombination protein N</fullName>
    </alternativeName>
</protein>
<dbReference type="GO" id="GO:0006281">
    <property type="term" value="P:DNA repair"/>
    <property type="evidence" value="ECO:0007669"/>
    <property type="project" value="UniProtKB-KW"/>
</dbReference>
<dbReference type="CDD" id="cd03241">
    <property type="entry name" value="ABC_RecN"/>
    <property type="match status" value="2"/>
</dbReference>
<dbReference type="NCBIfam" id="TIGR00634">
    <property type="entry name" value="recN"/>
    <property type="match status" value="1"/>
</dbReference>
<dbReference type="SUPFAM" id="SSF52540">
    <property type="entry name" value="P-loop containing nucleoside triphosphate hydrolases"/>
    <property type="match status" value="2"/>
</dbReference>
<dbReference type="GO" id="GO:0005524">
    <property type="term" value="F:ATP binding"/>
    <property type="evidence" value="ECO:0007669"/>
    <property type="project" value="UniProtKB-KW"/>
</dbReference>
<evidence type="ECO:0000313" key="12">
    <source>
        <dbReference type="EMBL" id="MBC8432195.1"/>
    </source>
</evidence>
<dbReference type="PANTHER" id="PTHR11059:SF0">
    <property type="entry name" value="DNA REPAIR PROTEIN RECN"/>
    <property type="match status" value="1"/>
</dbReference>
<dbReference type="Proteomes" id="UP000605201">
    <property type="component" value="Unassembled WGS sequence"/>
</dbReference>
<evidence type="ECO:0000256" key="3">
    <source>
        <dbReference type="ARBA" id="ARBA00021315"/>
    </source>
</evidence>
<evidence type="ECO:0000256" key="6">
    <source>
        <dbReference type="ARBA" id="ARBA00022840"/>
    </source>
</evidence>
<dbReference type="FunFam" id="3.40.50.300:FF:000356">
    <property type="entry name" value="DNA repair protein RecN"/>
    <property type="match status" value="1"/>
</dbReference>
<dbReference type="PANTHER" id="PTHR11059">
    <property type="entry name" value="DNA REPAIR PROTEIN RECN"/>
    <property type="match status" value="1"/>
</dbReference>
<dbReference type="GO" id="GO:0006310">
    <property type="term" value="P:DNA recombination"/>
    <property type="evidence" value="ECO:0007669"/>
    <property type="project" value="InterPro"/>
</dbReference>